<dbReference type="EMBL" id="JACHKT010000050">
    <property type="protein sequence ID" value="MBB6005588.1"/>
    <property type="molecule type" value="Genomic_DNA"/>
</dbReference>
<organism evidence="5 6">
    <name type="scientific">Arcicella rosea</name>
    <dbReference type="NCBI Taxonomy" id="502909"/>
    <lineage>
        <taxon>Bacteria</taxon>
        <taxon>Pseudomonadati</taxon>
        <taxon>Bacteroidota</taxon>
        <taxon>Cytophagia</taxon>
        <taxon>Cytophagales</taxon>
        <taxon>Flectobacillaceae</taxon>
        <taxon>Arcicella</taxon>
    </lineage>
</organism>
<comment type="caution">
    <text evidence="5">The sequence shown here is derived from an EMBL/GenBank/DDBJ whole genome shotgun (WGS) entry which is preliminary data.</text>
</comment>
<dbReference type="Proteomes" id="UP000524404">
    <property type="component" value="Unassembled WGS sequence"/>
</dbReference>
<evidence type="ECO:0000256" key="2">
    <source>
        <dbReference type="ARBA" id="ARBA00023136"/>
    </source>
</evidence>
<reference evidence="5 6" key="1">
    <citation type="submission" date="2020-08" db="EMBL/GenBank/DDBJ databases">
        <title>Functional genomics of gut bacteria from endangered species of beetles.</title>
        <authorList>
            <person name="Carlos-Shanley C."/>
        </authorList>
    </citation>
    <scope>NUCLEOTIDE SEQUENCE [LARGE SCALE GENOMIC DNA]</scope>
    <source>
        <strain evidence="5 6">S00070</strain>
    </source>
</reference>
<evidence type="ECO:0000256" key="1">
    <source>
        <dbReference type="ARBA" id="ARBA00004370"/>
    </source>
</evidence>
<feature type="domain" description="Bacterial surface antigen (D15)" evidence="3">
    <location>
        <begin position="139"/>
        <end position="461"/>
    </location>
</feature>
<sequence>MLLFTFLFSLISTNLKPIEVDSFVVVNEIILHGNHKTKENIILRELDFKIGDTLSKNQLSKRLELNRRKIINTNLFITAEIQTGISNEGQLKVMINLQEQWFILGYPVFQLADRNFSEWWSRGYDFRRTIYGVDLIHSNFRGRAERLSLHIENGFTKRVDFSYRIPYINKAQKTGLGMSISYITNKNVAFRSINDTLFYIRSKDEILRERFSGAIFLKKRFAFYDNHTIELRFNHISIDDTIRKLNSNYLASNNNQQIYGQISYYFNYDFRDNVTYPLRGKRYELLINKLGILPNDDINQLEITGDYSYYKPLSNKWFLGINVEGKVSFPNRQPFLNTRGLGYGGDLVRGYELYVVDGSKYLYIRNNLRYELLNKSFHLKFLHIKQFNKIPIGLYPNIFNDYAYVENRFATESKSNLANKLIYGYGVGLDIVTYYNLVLRFNYAINSSNKRNFVFSMGREF</sequence>
<name>A0A841EY89_9BACT</name>
<gene>
    <name evidence="5" type="ORF">HNP25_004262</name>
</gene>
<accession>A0A841EY89</accession>
<keyword evidence="6" id="KW-1185">Reference proteome</keyword>
<dbReference type="AlphaFoldDB" id="A0A841EY89"/>
<dbReference type="RefSeq" id="WP_184137539.1">
    <property type="nucleotide sequence ID" value="NZ_JACHKT010000050.1"/>
</dbReference>
<evidence type="ECO:0000313" key="6">
    <source>
        <dbReference type="Proteomes" id="UP000524404"/>
    </source>
</evidence>
<keyword evidence="2" id="KW-0472">Membrane</keyword>
<dbReference type="GO" id="GO:0019867">
    <property type="term" value="C:outer membrane"/>
    <property type="evidence" value="ECO:0007669"/>
    <property type="project" value="InterPro"/>
</dbReference>
<evidence type="ECO:0000259" key="4">
    <source>
        <dbReference type="Pfam" id="PF07244"/>
    </source>
</evidence>
<evidence type="ECO:0000259" key="3">
    <source>
        <dbReference type="Pfam" id="PF01103"/>
    </source>
</evidence>
<dbReference type="Gene3D" id="3.10.20.310">
    <property type="entry name" value="membrane protein fhac"/>
    <property type="match status" value="1"/>
</dbReference>
<dbReference type="InterPro" id="IPR000184">
    <property type="entry name" value="Bac_surfAg_D15"/>
</dbReference>
<dbReference type="Pfam" id="PF01103">
    <property type="entry name" value="Omp85"/>
    <property type="match status" value="1"/>
</dbReference>
<dbReference type="InterPro" id="IPR010827">
    <property type="entry name" value="BamA/TamA_POTRA"/>
</dbReference>
<feature type="domain" description="POTRA" evidence="4">
    <location>
        <begin position="25"/>
        <end position="99"/>
    </location>
</feature>
<comment type="subcellular location">
    <subcellularLocation>
        <location evidence="1">Membrane</location>
    </subcellularLocation>
</comment>
<protein>
    <submittedName>
        <fullName evidence="5">Outer membrane protein assembly factor BamA</fullName>
    </submittedName>
</protein>
<evidence type="ECO:0000313" key="5">
    <source>
        <dbReference type="EMBL" id="MBB6005588.1"/>
    </source>
</evidence>
<dbReference type="Gene3D" id="2.40.160.50">
    <property type="entry name" value="membrane protein fhac: a member of the omp85/tpsb transporter family"/>
    <property type="match status" value="1"/>
</dbReference>
<proteinExistence type="predicted"/>
<dbReference type="Pfam" id="PF07244">
    <property type="entry name" value="POTRA"/>
    <property type="match status" value="1"/>
</dbReference>